<evidence type="ECO:0000259" key="11">
    <source>
        <dbReference type="Pfam" id="PF11699"/>
    </source>
</evidence>
<dbReference type="PANTHER" id="PTHR16684">
    <property type="entry name" value="CENTROMERE PROTEIN C"/>
    <property type="match status" value="1"/>
</dbReference>
<evidence type="ECO:0000256" key="5">
    <source>
        <dbReference type="ARBA" id="ARBA00053516"/>
    </source>
</evidence>
<dbReference type="InterPro" id="IPR028386">
    <property type="entry name" value="CENP-C/Mif2/cnp3"/>
</dbReference>
<dbReference type="InterPro" id="IPR014710">
    <property type="entry name" value="RmlC-like_jellyroll"/>
</dbReference>
<accession>A0ABC9WWV6</accession>
<keyword evidence="13" id="KW-1185">Reference proteome</keyword>
<dbReference type="PANTHER" id="PTHR16684:SF11">
    <property type="entry name" value="CENTROMERE PROTEIN C"/>
    <property type="match status" value="1"/>
</dbReference>
<name>A0ABC9WWV6_GRUJA</name>
<dbReference type="AlphaFoldDB" id="A0ABC9WWV6"/>
<evidence type="ECO:0000256" key="6">
    <source>
        <dbReference type="ARBA" id="ARBA00064952"/>
    </source>
</evidence>
<gene>
    <name evidence="12" type="ORF">GRJ2_001367500</name>
</gene>
<feature type="region of interest" description="Disordered" evidence="10">
    <location>
        <begin position="32"/>
        <end position="53"/>
    </location>
</feature>
<evidence type="ECO:0000256" key="2">
    <source>
        <dbReference type="ARBA" id="ARBA00010291"/>
    </source>
</evidence>
<comment type="subcellular location">
    <subcellularLocation>
        <location evidence="1">Nucleus</location>
    </subcellularLocation>
</comment>
<reference evidence="12 13" key="1">
    <citation type="submission" date="2024-06" db="EMBL/GenBank/DDBJ databases">
        <title>The draft genome of Grus japonensis, version 3.</title>
        <authorList>
            <person name="Nabeshima K."/>
            <person name="Suzuki S."/>
            <person name="Onuma M."/>
        </authorList>
    </citation>
    <scope>NUCLEOTIDE SEQUENCE [LARGE SCALE GENOMIC DNA]</scope>
    <source>
        <strain evidence="12 13">451A</strain>
    </source>
</reference>
<evidence type="ECO:0000313" key="13">
    <source>
        <dbReference type="Proteomes" id="UP001623348"/>
    </source>
</evidence>
<dbReference type="Pfam" id="PF11699">
    <property type="entry name" value="CENP-C_C"/>
    <property type="match status" value="1"/>
</dbReference>
<feature type="domain" description="Mif2/CENP-C cupin" evidence="11">
    <location>
        <begin position="102"/>
        <end position="184"/>
    </location>
</feature>
<dbReference type="GO" id="GO:0005721">
    <property type="term" value="C:pericentric heterochromatin"/>
    <property type="evidence" value="ECO:0007669"/>
    <property type="project" value="UniProtKB-ARBA"/>
</dbReference>
<comment type="function">
    <text evidence="5">Component of the CENPA-NAC (nucleosome-associated) complex, a complex that plays a central role in assembly of kinetochore proteins, mitotic progression and chromosome segregation. The CENPA-NAC complex recruits the CENPA-CAD (nucleosome distal) complex and may be involved in incorporation of newly synthesized CENPA into centromeres. CENPC recruits DNA methylation and DNMT3B to both centromeric and pericentromeric satellite repeats and regulates the histone code in these regions.</text>
</comment>
<dbReference type="EMBL" id="BAAFJT010000004">
    <property type="protein sequence ID" value="GAB0189022.1"/>
    <property type="molecule type" value="Genomic_DNA"/>
</dbReference>
<protein>
    <recommendedName>
        <fullName evidence="7">Centromere protein C</fullName>
    </recommendedName>
    <alternativeName>
        <fullName evidence="8">Centromere autoantigen C</fullName>
    </alternativeName>
    <alternativeName>
        <fullName evidence="9">Centromere protein C 1</fullName>
    </alternativeName>
</protein>
<comment type="similarity">
    <text evidence="2">Belongs to the CENP-C/MIF2 family.</text>
</comment>
<dbReference type="FunFam" id="2.60.120.10:FF:000033">
    <property type="entry name" value="Centromere protein C 1"/>
    <property type="match status" value="1"/>
</dbReference>
<proteinExistence type="inferred from homology"/>
<dbReference type="InterPro" id="IPR011051">
    <property type="entry name" value="RmlC_Cupin_sf"/>
</dbReference>
<feature type="compositionally biased region" description="Basic residues" evidence="10">
    <location>
        <begin position="35"/>
        <end position="45"/>
    </location>
</feature>
<evidence type="ECO:0000256" key="1">
    <source>
        <dbReference type="ARBA" id="ARBA00004123"/>
    </source>
</evidence>
<dbReference type="SUPFAM" id="SSF51182">
    <property type="entry name" value="RmlC-like cupins"/>
    <property type="match status" value="1"/>
</dbReference>
<evidence type="ECO:0000256" key="3">
    <source>
        <dbReference type="ARBA" id="ARBA00023125"/>
    </source>
</evidence>
<evidence type="ECO:0000256" key="10">
    <source>
        <dbReference type="SAM" id="MobiDB-lite"/>
    </source>
</evidence>
<keyword evidence="4" id="KW-0539">Nucleus</keyword>
<dbReference type="Gene3D" id="2.60.120.10">
    <property type="entry name" value="Jelly Rolls"/>
    <property type="match status" value="1"/>
</dbReference>
<evidence type="ECO:0000256" key="9">
    <source>
        <dbReference type="ARBA" id="ARBA00083562"/>
    </source>
</evidence>
<dbReference type="GO" id="GO:0000779">
    <property type="term" value="C:condensed chromosome, centromeric region"/>
    <property type="evidence" value="ECO:0007669"/>
    <property type="project" value="UniProtKB-ARBA"/>
</dbReference>
<evidence type="ECO:0000256" key="4">
    <source>
        <dbReference type="ARBA" id="ARBA00023242"/>
    </source>
</evidence>
<evidence type="ECO:0000313" key="12">
    <source>
        <dbReference type="EMBL" id="GAB0189022.1"/>
    </source>
</evidence>
<comment type="subunit">
    <text evidence="6">Oligomer. Component of the CENPA-NAC complex, at least composed of CENPA, CENPC, CENPH, CENPM, CENPN, CENPT and CENPU. The CENPA-NAC complex interacts with the CENPA-CAD complex, composed of CENPI, CENPK, CENPL, CENPO, CENPP, CENPQ, CENPR and CENPS. Binds to DAXX. Interacts with DNMT3B. Interacts directly with CENPA. Identified in a centromere complex containing histones H2A, H2B and H4, and at least CENPA, CENPB, CENPC, CENPT, CENPN, HJURP, SUPT16H, SSRP1 and RSF1. Interacts with MEIKIN.</text>
</comment>
<organism evidence="12 13">
    <name type="scientific">Grus japonensis</name>
    <name type="common">Japanese crane</name>
    <name type="synonym">Red-crowned crane</name>
    <dbReference type="NCBI Taxonomy" id="30415"/>
    <lineage>
        <taxon>Eukaryota</taxon>
        <taxon>Metazoa</taxon>
        <taxon>Chordata</taxon>
        <taxon>Craniata</taxon>
        <taxon>Vertebrata</taxon>
        <taxon>Euteleostomi</taxon>
        <taxon>Archelosauria</taxon>
        <taxon>Archosauria</taxon>
        <taxon>Dinosauria</taxon>
        <taxon>Saurischia</taxon>
        <taxon>Theropoda</taxon>
        <taxon>Coelurosauria</taxon>
        <taxon>Aves</taxon>
        <taxon>Neognathae</taxon>
        <taxon>Neoaves</taxon>
        <taxon>Gruiformes</taxon>
        <taxon>Gruidae</taxon>
        <taxon>Grus</taxon>
    </lineage>
</organism>
<dbReference type="InterPro" id="IPR025974">
    <property type="entry name" value="Mif2/CENP-C_cupin"/>
</dbReference>
<keyword evidence="3" id="KW-0238">DNA-binding</keyword>
<dbReference type="GO" id="GO:0005634">
    <property type="term" value="C:nucleus"/>
    <property type="evidence" value="ECO:0007669"/>
    <property type="project" value="UniProtKB-SubCell"/>
</dbReference>
<evidence type="ECO:0000256" key="8">
    <source>
        <dbReference type="ARBA" id="ARBA00082151"/>
    </source>
</evidence>
<dbReference type="Proteomes" id="UP001623348">
    <property type="component" value="Unassembled WGS sequence"/>
</dbReference>
<evidence type="ECO:0000256" key="7">
    <source>
        <dbReference type="ARBA" id="ARBA00068530"/>
    </source>
</evidence>
<comment type="caution">
    <text evidence="12">The sequence shown here is derived from an EMBL/GenBank/DDBJ whole genome shotgun (WGS) entry which is preliminary data.</text>
</comment>
<sequence>MVKGLEGKTYEERLKSLGGLVISGIVCPETEPHRNVKRRKHGHRQKRDETRSEIPANLDHTLADTSKPTIVLNPETNEEVLLECINTESSHSCFFKDESVEIYKNLNTPAFATGRLILKPFKEKGHQFVHMDTIAFHVIHGKIIVTLHKTSYYLTTGDYFYVPAGNGYNIRNLLNEESVLLFTQLKKDRPKARSMLLETSSP</sequence>
<dbReference type="GO" id="GO:0003677">
    <property type="term" value="F:DNA binding"/>
    <property type="evidence" value="ECO:0007669"/>
    <property type="project" value="UniProtKB-KW"/>
</dbReference>